<dbReference type="EMBL" id="KN835235">
    <property type="protein sequence ID" value="KIK42545.1"/>
    <property type="molecule type" value="Genomic_DNA"/>
</dbReference>
<dbReference type="GO" id="GO:0005829">
    <property type="term" value="C:cytosol"/>
    <property type="evidence" value="ECO:0007669"/>
    <property type="project" value="TreeGrafter"/>
</dbReference>
<dbReference type="Gene3D" id="3.40.800.10">
    <property type="entry name" value="Ureohydrolase domain"/>
    <property type="match status" value="1"/>
</dbReference>
<keyword evidence="6" id="KW-1185">Reference proteome</keyword>
<dbReference type="Pfam" id="PF00491">
    <property type="entry name" value="Arginase"/>
    <property type="match status" value="1"/>
</dbReference>
<evidence type="ECO:0000313" key="6">
    <source>
        <dbReference type="Proteomes" id="UP000054485"/>
    </source>
</evidence>
<evidence type="ECO:0000256" key="2">
    <source>
        <dbReference type="ARBA" id="ARBA00022801"/>
    </source>
</evidence>
<keyword evidence="1" id="KW-0479">Metal-binding</keyword>
<dbReference type="OrthoDB" id="9992747at2759"/>
<sequence>MLPLRRRLRSTVVQGRVTVITIPSNPAVLARRAEASKASIFACSTSTSLTGLLARTMSPYEQTDSNADEFFIALGKFTSEVEGDSPCGLGLTTSGGQPKLGVDKGPIHLVRAGLINQVEELGWRVFFDGHHQFEGVSPPPNGIQVNATGDAAIDTLNTSIAKLRSPLFVAQVCESVASAVQAHAAMGHLPVTLGGDHSLAMGTISGTLRAYD</sequence>
<dbReference type="HOGENOM" id="CLU_1300411_0_0_1"/>
<dbReference type="InterPro" id="IPR006035">
    <property type="entry name" value="Ureohydrolase"/>
</dbReference>
<dbReference type="GO" id="GO:0005634">
    <property type="term" value="C:nucleus"/>
    <property type="evidence" value="ECO:0007669"/>
    <property type="project" value="TreeGrafter"/>
</dbReference>
<reference evidence="5 6" key="1">
    <citation type="submission" date="2014-04" db="EMBL/GenBank/DDBJ databases">
        <authorList>
            <consortium name="DOE Joint Genome Institute"/>
            <person name="Kuo A."/>
            <person name="Ruytinx J."/>
            <person name="Rineau F."/>
            <person name="Colpaert J."/>
            <person name="Kohler A."/>
            <person name="Nagy L.G."/>
            <person name="Floudas D."/>
            <person name="Copeland A."/>
            <person name="Barry K.W."/>
            <person name="Cichocki N."/>
            <person name="Veneault-Fourrey C."/>
            <person name="LaButti K."/>
            <person name="Lindquist E.A."/>
            <person name="Lipzen A."/>
            <person name="Lundell T."/>
            <person name="Morin E."/>
            <person name="Murat C."/>
            <person name="Sun H."/>
            <person name="Tunlid A."/>
            <person name="Henrissat B."/>
            <person name="Grigoriev I.V."/>
            <person name="Hibbett D.S."/>
            <person name="Martin F."/>
            <person name="Nordberg H.P."/>
            <person name="Cantor M.N."/>
            <person name="Hua S.X."/>
        </authorList>
    </citation>
    <scope>NUCLEOTIDE SEQUENCE [LARGE SCALE GENOMIC DNA]</scope>
    <source>
        <strain evidence="5 6">UH-Slu-Lm8-n1</strain>
    </source>
</reference>
<name>A0A0C9ZXT7_9AGAM</name>
<dbReference type="PANTHER" id="PTHR43782">
    <property type="entry name" value="ARGINASE"/>
    <property type="match status" value="1"/>
</dbReference>
<dbReference type="Proteomes" id="UP000054485">
    <property type="component" value="Unassembled WGS sequence"/>
</dbReference>
<dbReference type="GO" id="GO:0030145">
    <property type="term" value="F:manganese ion binding"/>
    <property type="evidence" value="ECO:0007669"/>
    <property type="project" value="TreeGrafter"/>
</dbReference>
<dbReference type="STRING" id="930992.A0A0C9ZXT7"/>
<dbReference type="PANTHER" id="PTHR43782:SF3">
    <property type="entry name" value="ARGINASE"/>
    <property type="match status" value="1"/>
</dbReference>
<dbReference type="AlphaFoldDB" id="A0A0C9ZXT7"/>
<keyword evidence="2" id="KW-0378">Hydrolase</keyword>
<keyword evidence="3" id="KW-0464">Manganese</keyword>
<proteinExistence type="inferred from homology"/>
<protein>
    <recommendedName>
        <fullName evidence="7">Arginase</fullName>
    </recommendedName>
</protein>
<gene>
    <name evidence="5" type="ORF">CY34DRAFT_12279</name>
</gene>
<evidence type="ECO:0000313" key="5">
    <source>
        <dbReference type="EMBL" id="KIK42545.1"/>
    </source>
</evidence>
<organism evidence="5 6">
    <name type="scientific">Suillus luteus UH-Slu-Lm8-n1</name>
    <dbReference type="NCBI Taxonomy" id="930992"/>
    <lineage>
        <taxon>Eukaryota</taxon>
        <taxon>Fungi</taxon>
        <taxon>Dikarya</taxon>
        <taxon>Basidiomycota</taxon>
        <taxon>Agaricomycotina</taxon>
        <taxon>Agaricomycetes</taxon>
        <taxon>Agaricomycetidae</taxon>
        <taxon>Boletales</taxon>
        <taxon>Suillineae</taxon>
        <taxon>Suillaceae</taxon>
        <taxon>Suillus</taxon>
    </lineage>
</organism>
<reference evidence="6" key="2">
    <citation type="submission" date="2015-01" db="EMBL/GenBank/DDBJ databases">
        <title>Evolutionary Origins and Diversification of the Mycorrhizal Mutualists.</title>
        <authorList>
            <consortium name="DOE Joint Genome Institute"/>
            <consortium name="Mycorrhizal Genomics Consortium"/>
            <person name="Kohler A."/>
            <person name="Kuo A."/>
            <person name="Nagy L.G."/>
            <person name="Floudas D."/>
            <person name="Copeland A."/>
            <person name="Barry K.W."/>
            <person name="Cichocki N."/>
            <person name="Veneault-Fourrey C."/>
            <person name="LaButti K."/>
            <person name="Lindquist E.A."/>
            <person name="Lipzen A."/>
            <person name="Lundell T."/>
            <person name="Morin E."/>
            <person name="Murat C."/>
            <person name="Riley R."/>
            <person name="Ohm R."/>
            <person name="Sun H."/>
            <person name="Tunlid A."/>
            <person name="Henrissat B."/>
            <person name="Grigoriev I.V."/>
            <person name="Hibbett D.S."/>
            <person name="Martin F."/>
        </authorList>
    </citation>
    <scope>NUCLEOTIDE SEQUENCE [LARGE SCALE GENOMIC DNA]</scope>
    <source>
        <strain evidence="6">UH-Slu-Lm8-n1</strain>
    </source>
</reference>
<dbReference type="PROSITE" id="PS51409">
    <property type="entry name" value="ARGINASE_2"/>
    <property type="match status" value="1"/>
</dbReference>
<dbReference type="GO" id="GO:0004053">
    <property type="term" value="F:arginase activity"/>
    <property type="evidence" value="ECO:0007669"/>
    <property type="project" value="TreeGrafter"/>
</dbReference>
<comment type="similarity">
    <text evidence="4">Belongs to the arginase family.</text>
</comment>
<dbReference type="SUPFAM" id="SSF52768">
    <property type="entry name" value="Arginase/deacetylase"/>
    <property type="match status" value="1"/>
</dbReference>
<accession>A0A0C9ZXT7</accession>
<dbReference type="InterPro" id="IPR023696">
    <property type="entry name" value="Ureohydrolase_dom_sf"/>
</dbReference>
<evidence type="ECO:0000256" key="4">
    <source>
        <dbReference type="PROSITE-ProRule" id="PRU00742"/>
    </source>
</evidence>
<evidence type="ECO:0008006" key="7">
    <source>
        <dbReference type="Google" id="ProtNLM"/>
    </source>
</evidence>
<evidence type="ECO:0000256" key="3">
    <source>
        <dbReference type="ARBA" id="ARBA00023211"/>
    </source>
</evidence>
<dbReference type="InParanoid" id="A0A0C9ZXT7"/>
<evidence type="ECO:0000256" key="1">
    <source>
        <dbReference type="ARBA" id="ARBA00022723"/>
    </source>
</evidence>